<dbReference type="AlphaFoldDB" id="A0A7V8NRQ6"/>
<feature type="transmembrane region" description="Helical" evidence="1">
    <location>
        <begin position="68"/>
        <end position="85"/>
    </location>
</feature>
<evidence type="ECO:0000259" key="2">
    <source>
        <dbReference type="Pfam" id="PF01578"/>
    </source>
</evidence>
<proteinExistence type="predicted"/>
<gene>
    <name evidence="3" type="primary">ccsA</name>
    <name evidence="3" type="ORF">HRJ53_15240</name>
</gene>
<keyword evidence="4" id="KW-1185">Reference proteome</keyword>
<reference evidence="3" key="1">
    <citation type="submission" date="2020-06" db="EMBL/GenBank/DDBJ databases">
        <title>Legume-microbial interactions unlock mineral nutrients during tropical forest succession.</title>
        <authorList>
            <person name="Epihov D.Z."/>
        </authorList>
    </citation>
    <scope>NUCLEOTIDE SEQUENCE [LARGE SCALE GENOMIC DNA]</scope>
    <source>
        <strain evidence="3">Pan2503</strain>
    </source>
</reference>
<feature type="transmembrane region" description="Helical" evidence="1">
    <location>
        <begin position="6"/>
        <end position="24"/>
    </location>
</feature>
<evidence type="ECO:0000313" key="3">
    <source>
        <dbReference type="EMBL" id="MBA0086334.1"/>
    </source>
</evidence>
<dbReference type="InterPro" id="IPR052372">
    <property type="entry name" value="YpjD/HemX"/>
</dbReference>
<feature type="transmembrane region" description="Helical" evidence="1">
    <location>
        <begin position="243"/>
        <end position="268"/>
    </location>
</feature>
<feature type="transmembrane region" description="Helical" evidence="1">
    <location>
        <begin position="184"/>
        <end position="203"/>
    </location>
</feature>
<protein>
    <submittedName>
        <fullName evidence="3">Cytochrome c biogenesis protein CcsA</fullName>
    </submittedName>
</protein>
<feature type="transmembrane region" description="Helical" evidence="1">
    <location>
        <begin position="31"/>
        <end position="48"/>
    </location>
</feature>
<dbReference type="GO" id="GO:0005886">
    <property type="term" value="C:plasma membrane"/>
    <property type="evidence" value="ECO:0007669"/>
    <property type="project" value="TreeGrafter"/>
</dbReference>
<feature type="transmembrane region" description="Helical" evidence="1">
    <location>
        <begin position="130"/>
        <end position="152"/>
    </location>
</feature>
<sequence length="270" mass="30219">MSVLWLRVAVALYSLGLLHSILMLVRRREHLYRVALGTFALGSIFHFVSVVEEGIFTGRCPINSTFETLSFCSFLVAVLYLFVQWRYKMESLSAFIFPLVFVMSFTATLGNPVSAWTSPVVRNAWLTVHIVLVLLGFAALVVTAVASLLYLFQERELKAKKPRKFYYRLPALGSLDDLISKSMAVGFVLMTLAVIAASTWAFIEMRTSWISQPKIAISFFTWATYLVLVFVRTTAGWRGRKAAVMTVAVVGFSIITWAAHSSLVALLLKP</sequence>
<evidence type="ECO:0000313" key="4">
    <source>
        <dbReference type="Proteomes" id="UP000567293"/>
    </source>
</evidence>
<dbReference type="GO" id="GO:0020037">
    <property type="term" value="F:heme binding"/>
    <property type="evidence" value="ECO:0007669"/>
    <property type="project" value="InterPro"/>
</dbReference>
<dbReference type="EMBL" id="JACDQQ010001462">
    <property type="protein sequence ID" value="MBA0086334.1"/>
    <property type="molecule type" value="Genomic_DNA"/>
</dbReference>
<keyword evidence="1" id="KW-0472">Membrane</keyword>
<organism evidence="3 4">
    <name type="scientific">Candidatus Acidiferrum panamense</name>
    <dbReference type="NCBI Taxonomy" id="2741543"/>
    <lineage>
        <taxon>Bacteria</taxon>
        <taxon>Pseudomonadati</taxon>
        <taxon>Acidobacteriota</taxon>
        <taxon>Terriglobia</taxon>
        <taxon>Candidatus Acidiferrales</taxon>
        <taxon>Candidatus Acidiferrum</taxon>
    </lineage>
</organism>
<feature type="transmembrane region" description="Helical" evidence="1">
    <location>
        <begin position="215"/>
        <end position="231"/>
    </location>
</feature>
<dbReference type="Pfam" id="PF01578">
    <property type="entry name" value="Cytochrom_C_asm"/>
    <property type="match status" value="1"/>
</dbReference>
<feature type="transmembrane region" description="Helical" evidence="1">
    <location>
        <begin position="92"/>
        <end position="110"/>
    </location>
</feature>
<feature type="domain" description="Cytochrome c assembly protein" evidence="2">
    <location>
        <begin position="66"/>
        <end position="256"/>
    </location>
</feature>
<dbReference type="InterPro" id="IPR002541">
    <property type="entry name" value="Cyt_c_assembly"/>
</dbReference>
<keyword evidence="1" id="KW-0812">Transmembrane</keyword>
<comment type="caution">
    <text evidence="3">The sequence shown here is derived from an EMBL/GenBank/DDBJ whole genome shotgun (WGS) entry which is preliminary data.</text>
</comment>
<dbReference type="PANTHER" id="PTHR38034">
    <property type="entry name" value="INNER MEMBRANE PROTEIN YPJD"/>
    <property type="match status" value="1"/>
</dbReference>
<dbReference type="Proteomes" id="UP000567293">
    <property type="component" value="Unassembled WGS sequence"/>
</dbReference>
<evidence type="ECO:0000256" key="1">
    <source>
        <dbReference type="SAM" id="Phobius"/>
    </source>
</evidence>
<dbReference type="PANTHER" id="PTHR38034:SF1">
    <property type="entry name" value="INNER MEMBRANE PROTEIN YPJD"/>
    <property type="match status" value="1"/>
</dbReference>
<keyword evidence="1" id="KW-1133">Transmembrane helix</keyword>
<name>A0A7V8NRQ6_9BACT</name>
<accession>A0A7V8NRQ6</accession>
<dbReference type="GO" id="GO:0017004">
    <property type="term" value="P:cytochrome complex assembly"/>
    <property type="evidence" value="ECO:0007669"/>
    <property type="project" value="InterPro"/>
</dbReference>